<dbReference type="InParanoid" id="B9TA33"/>
<dbReference type="AlphaFoldDB" id="B9TA33"/>
<organism evidence="2 3">
    <name type="scientific">Ricinus communis</name>
    <name type="common">Castor bean</name>
    <dbReference type="NCBI Taxonomy" id="3988"/>
    <lineage>
        <taxon>Eukaryota</taxon>
        <taxon>Viridiplantae</taxon>
        <taxon>Streptophyta</taxon>
        <taxon>Embryophyta</taxon>
        <taxon>Tracheophyta</taxon>
        <taxon>Spermatophyta</taxon>
        <taxon>Magnoliopsida</taxon>
        <taxon>eudicotyledons</taxon>
        <taxon>Gunneridae</taxon>
        <taxon>Pentapetalae</taxon>
        <taxon>rosids</taxon>
        <taxon>fabids</taxon>
        <taxon>Malpighiales</taxon>
        <taxon>Euphorbiaceae</taxon>
        <taxon>Acalyphoideae</taxon>
        <taxon>Acalypheae</taxon>
        <taxon>Ricinus</taxon>
    </lineage>
</organism>
<dbReference type="EMBL" id="EQ975535">
    <property type="protein sequence ID" value="EEF27282.1"/>
    <property type="molecule type" value="Genomic_DNA"/>
</dbReference>
<keyword evidence="3" id="KW-1185">Reference proteome</keyword>
<gene>
    <name evidence="2" type="ORF">RCOM_2005560</name>
</gene>
<dbReference type="Proteomes" id="UP000008311">
    <property type="component" value="Unassembled WGS sequence"/>
</dbReference>
<name>B9TA33_RICCO</name>
<dbReference type="PANTHER" id="PTHR43939">
    <property type="entry name" value="COILED-COIL DOMAIN-CONTAINING PROTEIN 158"/>
    <property type="match status" value="1"/>
</dbReference>
<dbReference type="eggNOG" id="ENOG502QREE">
    <property type="taxonomic scope" value="Eukaryota"/>
</dbReference>
<dbReference type="PANTHER" id="PTHR43939:SF50">
    <property type="entry name" value="NUCLEOPORIN"/>
    <property type="match status" value="1"/>
</dbReference>
<dbReference type="STRING" id="3988.B9TA33"/>
<evidence type="ECO:0000313" key="2">
    <source>
        <dbReference type="EMBL" id="EEF27282.1"/>
    </source>
</evidence>
<evidence type="ECO:0000256" key="1">
    <source>
        <dbReference type="SAM" id="Coils"/>
    </source>
</evidence>
<feature type="coiled-coil region" evidence="1">
    <location>
        <begin position="18"/>
        <end position="45"/>
    </location>
</feature>
<accession>B9TA33</accession>
<reference evidence="3" key="1">
    <citation type="journal article" date="2010" name="Nat. Biotechnol.">
        <title>Draft genome sequence of the oilseed species Ricinus communis.</title>
        <authorList>
            <person name="Chan A.P."/>
            <person name="Crabtree J."/>
            <person name="Zhao Q."/>
            <person name="Lorenzi H."/>
            <person name="Orvis J."/>
            <person name="Puiu D."/>
            <person name="Melake-Berhan A."/>
            <person name="Jones K.M."/>
            <person name="Redman J."/>
            <person name="Chen G."/>
            <person name="Cahoon E.B."/>
            <person name="Gedil M."/>
            <person name="Stanke M."/>
            <person name="Haas B.J."/>
            <person name="Wortman J.R."/>
            <person name="Fraser-Liggett C.M."/>
            <person name="Ravel J."/>
            <person name="Rabinowicz P.D."/>
        </authorList>
    </citation>
    <scope>NUCLEOTIDE SEQUENCE [LARGE SCALE GENOMIC DNA]</scope>
    <source>
        <strain evidence="3">cv. Hale</strain>
    </source>
</reference>
<keyword evidence="1" id="KW-0175">Coiled coil</keyword>
<sequence>MSELEDLRVAAQTRDALLQMERSKVEDLTRREENLQKSLREKESQLDMLAVAGELGQPTSSNSEIIEVEPVINKWTVSGPSTASQVRSLRKVNNDQVAIDIDKDRRGSSRLEDEDDEKVHGFKSLTTSRVVPKFTRPVTDMIDGLWVSCDRALMRQPGLRLGIMIYWALLHALLATFVV</sequence>
<evidence type="ECO:0000313" key="3">
    <source>
        <dbReference type="Proteomes" id="UP000008311"/>
    </source>
</evidence>
<protein>
    <submittedName>
        <fullName evidence="2">Uncharacterized protein</fullName>
    </submittedName>
</protein>
<proteinExistence type="predicted"/>